<dbReference type="PANTHER" id="PTHR32322:SF9">
    <property type="entry name" value="AMINO-ACID METABOLITE EFFLUX PUMP-RELATED"/>
    <property type="match status" value="1"/>
</dbReference>
<keyword evidence="2 5" id="KW-0812">Transmembrane</keyword>
<feature type="transmembrane region" description="Helical" evidence="5">
    <location>
        <begin position="74"/>
        <end position="94"/>
    </location>
</feature>
<comment type="subcellular location">
    <subcellularLocation>
        <location evidence="1">Membrane</location>
        <topology evidence="1">Multi-pass membrane protein</topology>
    </subcellularLocation>
</comment>
<feature type="transmembrane region" description="Helical" evidence="5">
    <location>
        <begin position="39"/>
        <end position="62"/>
    </location>
</feature>
<evidence type="ECO:0000256" key="4">
    <source>
        <dbReference type="ARBA" id="ARBA00023136"/>
    </source>
</evidence>
<dbReference type="InterPro" id="IPR050638">
    <property type="entry name" value="AA-Vitamin_Transporters"/>
</dbReference>
<keyword evidence="3 5" id="KW-1133">Transmembrane helix</keyword>
<evidence type="ECO:0000259" key="6">
    <source>
        <dbReference type="Pfam" id="PF00892"/>
    </source>
</evidence>
<keyword evidence="4 5" id="KW-0472">Membrane</keyword>
<evidence type="ECO:0000256" key="3">
    <source>
        <dbReference type="ARBA" id="ARBA00022989"/>
    </source>
</evidence>
<gene>
    <name evidence="7" type="ORF">AVDCRST_MAG04-2856</name>
</gene>
<feature type="transmembrane region" description="Helical" evidence="5">
    <location>
        <begin position="100"/>
        <end position="120"/>
    </location>
</feature>
<proteinExistence type="predicted"/>
<dbReference type="InterPro" id="IPR000620">
    <property type="entry name" value="EamA_dom"/>
</dbReference>
<feature type="transmembrane region" description="Helical" evidence="5">
    <location>
        <begin position="188"/>
        <end position="208"/>
    </location>
</feature>
<evidence type="ECO:0000256" key="5">
    <source>
        <dbReference type="SAM" id="Phobius"/>
    </source>
</evidence>
<dbReference type="AlphaFoldDB" id="A0A6J4J3U6"/>
<feature type="domain" description="EamA" evidence="6">
    <location>
        <begin position="160"/>
        <end position="293"/>
    </location>
</feature>
<feature type="transmembrane region" description="Helical" evidence="5">
    <location>
        <begin position="158"/>
        <end position="176"/>
    </location>
</feature>
<organism evidence="7">
    <name type="scientific">uncultured Acetobacteraceae bacterium</name>
    <dbReference type="NCBI Taxonomy" id="169975"/>
    <lineage>
        <taxon>Bacteria</taxon>
        <taxon>Pseudomonadati</taxon>
        <taxon>Pseudomonadota</taxon>
        <taxon>Alphaproteobacteria</taxon>
        <taxon>Acetobacterales</taxon>
        <taxon>Acetobacteraceae</taxon>
        <taxon>environmental samples</taxon>
    </lineage>
</organism>
<feature type="transmembrane region" description="Helical" evidence="5">
    <location>
        <begin position="12"/>
        <end position="33"/>
    </location>
</feature>
<evidence type="ECO:0000313" key="7">
    <source>
        <dbReference type="EMBL" id="CAA9266300.1"/>
    </source>
</evidence>
<reference evidence="7" key="1">
    <citation type="submission" date="2020-02" db="EMBL/GenBank/DDBJ databases">
        <authorList>
            <person name="Meier V. D."/>
        </authorList>
    </citation>
    <scope>NUCLEOTIDE SEQUENCE</scope>
    <source>
        <strain evidence="7">AVDCRST_MAG04</strain>
    </source>
</reference>
<sequence length="307" mass="30640">MQTPPPMALRDWVGLVTLSLLWGGSFFFVGVAVREWPPLSIVLARVLVAALALWAVVAALRLPVRRDGAALRAALGMGALNNLIPFGLIVWAQGGGLPSGIASILNATTPLWAVLVAHGLGAERLTAMRVAGAALGFAGVAAMIGADIGAGLAGHGSAAGAVLLATLSYAFAGVFGRRFAALGVPPPVAAAGQTTASSLLLLPLVPLLEPLGALPAPSPAVVAALGGLGLLSTALAYLLYFRLLASAGPVNLLLVTLLIPASAVLLGALALGEALAPRHALGMAAIAGGLALIDGRLPRRALLSARP</sequence>
<dbReference type="Pfam" id="PF00892">
    <property type="entry name" value="EamA"/>
    <property type="match status" value="2"/>
</dbReference>
<dbReference type="GO" id="GO:0016020">
    <property type="term" value="C:membrane"/>
    <property type="evidence" value="ECO:0007669"/>
    <property type="project" value="UniProtKB-SubCell"/>
</dbReference>
<feature type="transmembrane region" description="Helical" evidence="5">
    <location>
        <begin position="278"/>
        <end position="297"/>
    </location>
</feature>
<protein>
    <submittedName>
        <fullName evidence="7">Permease of the drug/metabolite transporter (DMT) superfamily</fullName>
    </submittedName>
</protein>
<dbReference type="InterPro" id="IPR037185">
    <property type="entry name" value="EmrE-like"/>
</dbReference>
<evidence type="ECO:0000256" key="2">
    <source>
        <dbReference type="ARBA" id="ARBA00022692"/>
    </source>
</evidence>
<feature type="transmembrane region" description="Helical" evidence="5">
    <location>
        <begin position="220"/>
        <end position="240"/>
    </location>
</feature>
<accession>A0A6J4J3U6</accession>
<feature type="transmembrane region" description="Helical" evidence="5">
    <location>
        <begin position="132"/>
        <end position="152"/>
    </location>
</feature>
<name>A0A6J4J3U6_9PROT</name>
<feature type="domain" description="EamA" evidence="6">
    <location>
        <begin position="15"/>
        <end position="143"/>
    </location>
</feature>
<feature type="transmembrane region" description="Helical" evidence="5">
    <location>
        <begin position="252"/>
        <end position="272"/>
    </location>
</feature>
<dbReference type="EMBL" id="CADCTL010000201">
    <property type="protein sequence ID" value="CAA9266300.1"/>
    <property type="molecule type" value="Genomic_DNA"/>
</dbReference>
<evidence type="ECO:0000256" key="1">
    <source>
        <dbReference type="ARBA" id="ARBA00004141"/>
    </source>
</evidence>
<dbReference type="PANTHER" id="PTHR32322">
    <property type="entry name" value="INNER MEMBRANE TRANSPORTER"/>
    <property type="match status" value="1"/>
</dbReference>
<dbReference type="SUPFAM" id="SSF103481">
    <property type="entry name" value="Multidrug resistance efflux transporter EmrE"/>
    <property type="match status" value="2"/>
</dbReference>